<evidence type="ECO:0000313" key="2">
    <source>
        <dbReference type="EMBL" id="KAF6156230.1"/>
    </source>
</evidence>
<organism evidence="2 3">
    <name type="scientific">Kingdonia uniflora</name>
    <dbReference type="NCBI Taxonomy" id="39325"/>
    <lineage>
        <taxon>Eukaryota</taxon>
        <taxon>Viridiplantae</taxon>
        <taxon>Streptophyta</taxon>
        <taxon>Embryophyta</taxon>
        <taxon>Tracheophyta</taxon>
        <taxon>Spermatophyta</taxon>
        <taxon>Magnoliopsida</taxon>
        <taxon>Ranunculales</taxon>
        <taxon>Circaeasteraceae</taxon>
        <taxon>Kingdonia</taxon>
    </lineage>
</organism>
<dbReference type="Proteomes" id="UP000541444">
    <property type="component" value="Unassembled WGS sequence"/>
</dbReference>
<proteinExistence type="predicted"/>
<comment type="caution">
    <text evidence="2">The sequence shown here is derived from an EMBL/GenBank/DDBJ whole genome shotgun (WGS) entry which is preliminary data.</text>
</comment>
<dbReference type="AlphaFoldDB" id="A0A7J7MN63"/>
<reference evidence="2 3" key="1">
    <citation type="journal article" date="2020" name="IScience">
        <title>Genome Sequencing of the Endangered Kingdonia uniflora (Circaeasteraceae, Ranunculales) Reveals Potential Mechanisms of Evolutionary Specialization.</title>
        <authorList>
            <person name="Sun Y."/>
            <person name="Deng T."/>
            <person name="Zhang A."/>
            <person name="Moore M.J."/>
            <person name="Landis J.B."/>
            <person name="Lin N."/>
            <person name="Zhang H."/>
            <person name="Zhang X."/>
            <person name="Huang J."/>
            <person name="Zhang X."/>
            <person name="Sun H."/>
            <person name="Wang H."/>
        </authorList>
    </citation>
    <scope>NUCLEOTIDE SEQUENCE [LARGE SCALE GENOMIC DNA]</scope>
    <source>
        <strain evidence="2">TB1705</strain>
        <tissue evidence="2">Leaf</tissue>
    </source>
</reference>
<dbReference type="EMBL" id="JACGCM010001363">
    <property type="protein sequence ID" value="KAF6156230.1"/>
    <property type="molecule type" value="Genomic_DNA"/>
</dbReference>
<evidence type="ECO:0000256" key="1">
    <source>
        <dbReference type="SAM" id="SignalP"/>
    </source>
</evidence>
<feature type="chain" id="PRO_5029715015" evidence="1">
    <location>
        <begin position="30"/>
        <end position="136"/>
    </location>
</feature>
<protein>
    <submittedName>
        <fullName evidence="2">Uncharacterized protein</fullName>
    </submittedName>
</protein>
<evidence type="ECO:0000313" key="3">
    <source>
        <dbReference type="Proteomes" id="UP000541444"/>
    </source>
</evidence>
<sequence>MRGSYSSSLFVLAFLLIGTLNESLPLVHARDFSGDYSKLSGIIIPGFATTQLRAWSFLDCPYSPFDFNPLDLVWLDSTKNIEYDLVEKDRVEYLFMNMLESHDESYAVEKVLLAQPLVVQSGSFACAFAESQNLIV</sequence>
<dbReference type="OrthoDB" id="190846at2759"/>
<feature type="signal peptide" evidence="1">
    <location>
        <begin position="1"/>
        <end position="29"/>
    </location>
</feature>
<keyword evidence="1" id="KW-0732">Signal</keyword>
<keyword evidence="3" id="KW-1185">Reference proteome</keyword>
<accession>A0A7J7MN63</accession>
<name>A0A7J7MN63_9MAGN</name>
<gene>
    <name evidence="2" type="ORF">GIB67_030233</name>
</gene>